<keyword evidence="4" id="KW-1185">Reference proteome</keyword>
<comment type="caution">
    <text evidence="3">The sequence shown here is derived from an EMBL/GenBank/DDBJ whole genome shotgun (WGS) entry which is preliminary data.</text>
</comment>
<dbReference type="InterPro" id="IPR001173">
    <property type="entry name" value="Glyco_trans_2-like"/>
</dbReference>
<evidence type="ECO:0000313" key="4">
    <source>
        <dbReference type="Proteomes" id="UP000092024"/>
    </source>
</evidence>
<organism evidence="3 4">
    <name type="scientific">Paenibacillus oryzae</name>
    <dbReference type="NCBI Taxonomy" id="1844972"/>
    <lineage>
        <taxon>Bacteria</taxon>
        <taxon>Bacillati</taxon>
        <taxon>Bacillota</taxon>
        <taxon>Bacilli</taxon>
        <taxon>Bacillales</taxon>
        <taxon>Paenibacillaceae</taxon>
        <taxon>Paenibacillus</taxon>
    </lineage>
</organism>
<evidence type="ECO:0000259" key="2">
    <source>
        <dbReference type="Pfam" id="PF00535"/>
    </source>
</evidence>
<comment type="similarity">
    <text evidence="1">Belongs to the glycosyltransferase 2 family.</text>
</comment>
<dbReference type="GO" id="GO:0016758">
    <property type="term" value="F:hexosyltransferase activity"/>
    <property type="evidence" value="ECO:0007669"/>
    <property type="project" value="UniProtKB-ARBA"/>
</dbReference>
<dbReference type="Proteomes" id="UP000092024">
    <property type="component" value="Unassembled WGS sequence"/>
</dbReference>
<name>A0A1A5YD69_9BACL</name>
<accession>A0A1A5YD69</accession>
<dbReference type="PANTHER" id="PTHR22916:SF3">
    <property type="entry name" value="UDP-GLCNAC:BETAGAL BETA-1,3-N-ACETYLGLUCOSAMINYLTRANSFERASE-LIKE PROTEIN 1"/>
    <property type="match status" value="1"/>
</dbReference>
<evidence type="ECO:0000313" key="3">
    <source>
        <dbReference type="EMBL" id="OBR63543.1"/>
    </source>
</evidence>
<dbReference type="AlphaFoldDB" id="A0A1A5YD69"/>
<gene>
    <name evidence="3" type="ORF">A7K91_06200</name>
</gene>
<dbReference type="RefSeq" id="WP_068685969.1">
    <property type="nucleotide sequence ID" value="NZ_LYPA01000071.1"/>
</dbReference>
<evidence type="ECO:0000256" key="1">
    <source>
        <dbReference type="ARBA" id="ARBA00006739"/>
    </source>
</evidence>
<dbReference type="STRING" id="1844972.A7K91_06200"/>
<dbReference type="Gene3D" id="3.90.550.10">
    <property type="entry name" value="Spore Coat Polysaccharide Biosynthesis Protein SpsA, Chain A"/>
    <property type="match status" value="1"/>
</dbReference>
<dbReference type="CDD" id="cd00761">
    <property type="entry name" value="Glyco_tranf_GTA_type"/>
    <property type="match status" value="1"/>
</dbReference>
<dbReference type="Pfam" id="PF00535">
    <property type="entry name" value="Glycos_transf_2"/>
    <property type="match status" value="1"/>
</dbReference>
<dbReference type="PANTHER" id="PTHR22916">
    <property type="entry name" value="GLYCOSYLTRANSFERASE"/>
    <property type="match status" value="1"/>
</dbReference>
<dbReference type="EMBL" id="LYPA01000071">
    <property type="protein sequence ID" value="OBR63543.1"/>
    <property type="molecule type" value="Genomic_DNA"/>
</dbReference>
<reference evidence="3 4" key="1">
    <citation type="submission" date="2016-05" db="EMBL/GenBank/DDBJ databases">
        <title>Paenibacillus oryzae. sp. nov., isolated from the rice root.</title>
        <authorList>
            <person name="Zhang J."/>
            <person name="Zhang X."/>
        </authorList>
    </citation>
    <scope>NUCLEOTIDE SEQUENCE [LARGE SCALE GENOMIC DNA]</scope>
    <source>
        <strain evidence="3 4">1DrF-4</strain>
    </source>
</reference>
<proteinExistence type="inferred from homology"/>
<dbReference type="InterPro" id="IPR029044">
    <property type="entry name" value="Nucleotide-diphossugar_trans"/>
</dbReference>
<feature type="domain" description="Glycosyltransferase 2-like" evidence="2">
    <location>
        <begin position="4"/>
        <end position="144"/>
    </location>
</feature>
<sequence>MICSVIVPIYKGSEYLPKLVDIVQQWSDLSEDIKLEIIFVNDFPEEPIVLPQMDNQYKVSIHVLNNQRNMGIHYSRIAGVQFATGEYIVFLDQDDTLSKSYLISQLQHLKDGEAVICNGLYRNGEKVFSISNPMKKEYSFQEYLEYGYPLVSLGQLLIRKKSIPQEWLMNIMIHNGWDDHFLWTLLMRHDVKISTNEDTLYVHEEDGNNASFNWKQMSLSGRNFRDIFLKLNLMNDTQEKQFRCMTDSKILKYENYDELETLLNKTTSNKLDEFFCSKDIRSISIYGFGVYGKQFYDSILSTGLKVEYCIDRRSDNKNAAIPVISLHENMQKVDAIIVSPVSSFNEIEKDIKKYCSFEVLSLLNILREVNSPTS</sequence>
<dbReference type="OrthoDB" id="9785185at2"/>
<protein>
    <recommendedName>
        <fullName evidence="2">Glycosyltransferase 2-like domain-containing protein</fullName>
    </recommendedName>
</protein>
<dbReference type="SUPFAM" id="SSF53448">
    <property type="entry name" value="Nucleotide-diphospho-sugar transferases"/>
    <property type="match status" value="1"/>
</dbReference>